<sequence length="51" mass="5568">MKIIFILLFCIGLGLSIPLLAQDNPALGFISIDCGASNAYTDSNFLIRYET</sequence>
<dbReference type="EMBL" id="JAXQNO010000017">
    <property type="protein sequence ID" value="KAK4779211.1"/>
    <property type="molecule type" value="Genomic_DNA"/>
</dbReference>
<evidence type="ECO:0000313" key="2">
    <source>
        <dbReference type="EMBL" id="KAK4779211.1"/>
    </source>
</evidence>
<feature type="signal peptide" evidence="1">
    <location>
        <begin position="1"/>
        <end position="16"/>
    </location>
</feature>
<dbReference type="Proteomes" id="UP001346149">
    <property type="component" value="Unassembled WGS sequence"/>
</dbReference>
<accession>A0AAN7LE98</accession>
<comment type="caution">
    <text evidence="2">The sequence shown here is derived from an EMBL/GenBank/DDBJ whole genome shotgun (WGS) entry which is preliminary data.</text>
</comment>
<keyword evidence="1" id="KW-0732">Signal</keyword>
<evidence type="ECO:0000256" key="1">
    <source>
        <dbReference type="SAM" id="SignalP"/>
    </source>
</evidence>
<name>A0AAN7LE98_TRANT</name>
<feature type="chain" id="PRO_5042831740" evidence="1">
    <location>
        <begin position="17"/>
        <end position="51"/>
    </location>
</feature>
<protein>
    <submittedName>
        <fullName evidence="2">Uncharacterized protein</fullName>
    </submittedName>
</protein>
<reference evidence="2 3" key="1">
    <citation type="journal article" date="2023" name="Hortic Res">
        <title>Pangenome of water caltrop reveals structural variations and asymmetric subgenome divergence after allopolyploidization.</title>
        <authorList>
            <person name="Zhang X."/>
            <person name="Chen Y."/>
            <person name="Wang L."/>
            <person name="Yuan Y."/>
            <person name="Fang M."/>
            <person name="Shi L."/>
            <person name="Lu R."/>
            <person name="Comes H.P."/>
            <person name="Ma Y."/>
            <person name="Chen Y."/>
            <person name="Huang G."/>
            <person name="Zhou Y."/>
            <person name="Zheng Z."/>
            <person name="Qiu Y."/>
        </authorList>
    </citation>
    <scope>NUCLEOTIDE SEQUENCE [LARGE SCALE GENOMIC DNA]</scope>
    <source>
        <strain evidence="2">F231</strain>
    </source>
</reference>
<proteinExistence type="predicted"/>
<evidence type="ECO:0000313" key="3">
    <source>
        <dbReference type="Proteomes" id="UP001346149"/>
    </source>
</evidence>
<gene>
    <name evidence="2" type="ORF">SAY86_006739</name>
</gene>
<keyword evidence="3" id="KW-1185">Reference proteome</keyword>
<organism evidence="2 3">
    <name type="scientific">Trapa natans</name>
    <name type="common">Water chestnut</name>
    <dbReference type="NCBI Taxonomy" id="22666"/>
    <lineage>
        <taxon>Eukaryota</taxon>
        <taxon>Viridiplantae</taxon>
        <taxon>Streptophyta</taxon>
        <taxon>Embryophyta</taxon>
        <taxon>Tracheophyta</taxon>
        <taxon>Spermatophyta</taxon>
        <taxon>Magnoliopsida</taxon>
        <taxon>eudicotyledons</taxon>
        <taxon>Gunneridae</taxon>
        <taxon>Pentapetalae</taxon>
        <taxon>rosids</taxon>
        <taxon>malvids</taxon>
        <taxon>Myrtales</taxon>
        <taxon>Lythraceae</taxon>
        <taxon>Trapa</taxon>
    </lineage>
</organism>
<dbReference type="AlphaFoldDB" id="A0AAN7LE98"/>